<keyword evidence="3" id="KW-1185">Reference proteome</keyword>
<dbReference type="Proteomes" id="UP000801428">
    <property type="component" value="Unassembled WGS sequence"/>
</dbReference>
<name>A0A9P4TGY9_CURKU</name>
<evidence type="ECO:0000256" key="1">
    <source>
        <dbReference type="SAM" id="Coils"/>
    </source>
</evidence>
<keyword evidence="1" id="KW-0175">Coiled coil</keyword>
<organism evidence="2 3">
    <name type="scientific">Curvularia kusanoi</name>
    <name type="common">Cochliobolus kusanoi</name>
    <dbReference type="NCBI Taxonomy" id="90978"/>
    <lineage>
        <taxon>Eukaryota</taxon>
        <taxon>Fungi</taxon>
        <taxon>Dikarya</taxon>
        <taxon>Ascomycota</taxon>
        <taxon>Pezizomycotina</taxon>
        <taxon>Dothideomycetes</taxon>
        <taxon>Pleosporomycetidae</taxon>
        <taxon>Pleosporales</taxon>
        <taxon>Pleosporineae</taxon>
        <taxon>Pleosporaceae</taxon>
        <taxon>Curvularia</taxon>
    </lineage>
</organism>
<evidence type="ECO:0000313" key="2">
    <source>
        <dbReference type="EMBL" id="KAF3003608.1"/>
    </source>
</evidence>
<proteinExistence type="predicted"/>
<protein>
    <submittedName>
        <fullName evidence="2">Uncharacterized protein</fullName>
    </submittedName>
</protein>
<feature type="coiled-coil region" evidence="1">
    <location>
        <begin position="158"/>
        <end position="224"/>
    </location>
</feature>
<comment type="caution">
    <text evidence="2">The sequence shown here is derived from an EMBL/GenBank/DDBJ whole genome shotgun (WGS) entry which is preliminary data.</text>
</comment>
<accession>A0A9P4TGY9</accession>
<dbReference type="AlphaFoldDB" id="A0A9P4TGY9"/>
<evidence type="ECO:0000313" key="3">
    <source>
        <dbReference type="Proteomes" id="UP000801428"/>
    </source>
</evidence>
<gene>
    <name evidence="2" type="ORF">E8E13_007254</name>
</gene>
<reference evidence="2" key="1">
    <citation type="submission" date="2019-04" db="EMBL/GenBank/DDBJ databases">
        <title>Sequencing of skin fungus with MAO and IRED activity.</title>
        <authorList>
            <person name="Marsaioli A.J."/>
            <person name="Bonatto J.M.C."/>
            <person name="Reis Junior O."/>
        </authorList>
    </citation>
    <scope>NUCLEOTIDE SEQUENCE</scope>
    <source>
        <strain evidence="2">30M1</strain>
    </source>
</reference>
<dbReference type="EMBL" id="SWKU01000009">
    <property type="protein sequence ID" value="KAF3003608.1"/>
    <property type="molecule type" value="Genomic_DNA"/>
</dbReference>
<sequence length="234" mass="26475">MSAMPPTTVAELKSYAEVHFPDEFASLPDVKLEVICAHVAISDLRLEDRFDIAVICNRVEYEPRELKQIKPFCWINPGCDEENKMHALLCYYVSLKFAAYDGSLFLVHPFLEGFMSACADVSSKSVPSKLSEVQQLQDRQRNSIQGLQDHSDSIERRVEMSEHTITTLQIRIADLEARSRSQNTTVNNNDADWARLFATAKLENEELKSKLAIAEGQTNRLLMEIAELHGRMAG</sequence>
<dbReference type="Gene3D" id="1.10.287.1490">
    <property type="match status" value="1"/>
</dbReference>